<dbReference type="SUPFAM" id="SSF54236">
    <property type="entry name" value="Ubiquitin-like"/>
    <property type="match status" value="1"/>
</dbReference>
<dbReference type="PRINTS" id="PR00348">
    <property type="entry name" value="UBIQUITIN"/>
</dbReference>
<sequence>MRIFVEHLTGLTVTFRVYGDYTIFGVKEKVSDELSVCTSQQRLIFKGNQLEDGRTLDDYNVQNDSTLTLVLRLRACQ</sequence>
<reference evidence="4" key="1">
    <citation type="journal article" date="2014" name="Science">
        <title>Ancient hybridizations among the ancestral genomes of bread wheat.</title>
        <authorList>
            <consortium name="International Wheat Genome Sequencing Consortium,"/>
            <person name="Marcussen T."/>
            <person name="Sandve S.R."/>
            <person name="Heier L."/>
            <person name="Spannagl M."/>
            <person name="Pfeifer M."/>
            <person name="Jakobsen K.S."/>
            <person name="Wulff B.B."/>
            <person name="Steuernagel B."/>
            <person name="Mayer K.F."/>
            <person name="Olsen O.A."/>
        </authorList>
    </citation>
    <scope>NUCLEOTIDE SEQUENCE [LARGE SCALE GENOMIC DNA]</scope>
    <source>
        <strain evidence="4">cv. AL8/78</strain>
    </source>
</reference>
<dbReference type="InterPro" id="IPR019956">
    <property type="entry name" value="Ubiquitin_dom"/>
</dbReference>
<keyword evidence="1" id="KW-1017">Isopeptide bond</keyword>
<dbReference type="Pfam" id="PF00240">
    <property type="entry name" value="ubiquitin"/>
    <property type="match status" value="1"/>
</dbReference>
<dbReference type="GO" id="GO:0003729">
    <property type="term" value="F:mRNA binding"/>
    <property type="evidence" value="ECO:0007669"/>
    <property type="project" value="UniProtKB-ARBA"/>
</dbReference>
<dbReference type="InterPro" id="IPR000626">
    <property type="entry name" value="Ubiquitin-like_dom"/>
</dbReference>
<dbReference type="Gene3D" id="3.10.20.90">
    <property type="entry name" value="Phosphatidylinositol 3-kinase Catalytic Subunit, Chain A, domain 1"/>
    <property type="match status" value="1"/>
</dbReference>
<evidence type="ECO:0000313" key="3">
    <source>
        <dbReference type="EnsemblPlants" id="AET4Gv20874100.1"/>
    </source>
</evidence>
<dbReference type="STRING" id="200361.A0A453JCM1"/>
<dbReference type="InterPro" id="IPR029071">
    <property type="entry name" value="Ubiquitin-like_domsf"/>
</dbReference>
<protein>
    <recommendedName>
        <fullName evidence="2">Ubiquitin-like domain-containing protein</fullName>
    </recommendedName>
</protein>
<organism evidence="3 4">
    <name type="scientific">Aegilops tauschii subsp. strangulata</name>
    <name type="common">Goatgrass</name>
    <dbReference type="NCBI Taxonomy" id="200361"/>
    <lineage>
        <taxon>Eukaryota</taxon>
        <taxon>Viridiplantae</taxon>
        <taxon>Streptophyta</taxon>
        <taxon>Embryophyta</taxon>
        <taxon>Tracheophyta</taxon>
        <taxon>Spermatophyta</taxon>
        <taxon>Magnoliopsida</taxon>
        <taxon>Liliopsida</taxon>
        <taxon>Poales</taxon>
        <taxon>Poaceae</taxon>
        <taxon>BOP clade</taxon>
        <taxon>Pooideae</taxon>
        <taxon>Triticodae</taxon>
        <taxon>Triticeae</taxon>
        <taxon>Triticinae</taxon>
        <taxon>Aegilops</taxon>
    </lineage>
</organism>
<name>A0A453JCM1_AEGTS</name>
<dbReference type="AlphaFoldDB" id="A0A453JCM1"/>
<dbReference type="InterPro" id="IPR050158">
    <property type="entry name" value="Ubiquitin_ubiquitin-like"/>
</dbReference>
<evidence type="ECO:0000259" key="2">
    <source>
        <dbReference type="PROSITE" id="PS50053"/>
    </source>
</evidence>
<dbReference type="SMART" id="SM00213">
    <property type="entry name" value="UBQ"/>
    <property type="match status" value="1"/>
</dbReference>
<dbReference type="Gramene" id="AET4Gv20874100.1">
    <property type="protein sequence ID" value="AET4Gv20874100.1"/>
    <property type="gene ID" value="AET4Gv20874100"/>
</dbReference>
<keyword evidence="4" id="KW-1185">Reference proteome</keyword>
<reference evidence="3" key="4">
    <citation type="submission" date="2019-03" db="UniProtKB">
        <authorList>
            <consortium name="EnsemblPlants"/>
        </authorList>
    </citation>
    <scope>IDENTIFICATION</scope>
</reference>
<reference evidence="3" key="3">
    <citation type="journal article" date="2017" name="Nature">
        <title>Genome sequence of the progenitor of the wheat D genome Aegilops tauschii.</title>
        <authorList>
            <person name="Luo M.C."/>
            <person name="Gu Y.Q."/>
            <person name="Puiu D."/>
            <person name="Wang H."/>
            <person name="Twardziok S.O."/>
            <person name="Deal K.R."/>
            <person name="Huo N."/>
            <person name="Zhu T."/>
            <person name="Wang L."/>
            <person name="Wang Y."/>
            <person name="McGuire P.E."/>
            <person name="Liu S."/>
            <person name="Long H."/>
            <person name="Ramasamy R.K."/>
            <person name="Rodriguez J.C."/>
            <person name="Van S.L."/>
            <person name="Yuan L."/>
            <person name="Wang Z."/>
            <person name="Xia Z."/>
            <person name="Xiao L."/>
            <person name="Anderson O.D."/>
            <person name="Ouyang S."/>
            <person name="Liang Y."/>
            <person name="Zimin A.V."/>
            <person name="Pertea G."/>
            <person name="Qi P."/>
            <person name="Bennetzen J.L."/>
            <person name="Dai X."/>
            <person name="Dawson M.W."/>
            <person name="Muller H.G."/>
            <person name="Kugler K."/>
            <person name="Rivarola-Duarte L."/>
            <person name="Spannagl M."/>
            <person name="Mayer K.F.X."/>
            <person name="Lu F.H."/>
            <person name="Bevan M.W."/>
            <person name="Leroy P."/>
            <person name="Li P."/>
            <person name="You F.M."/>
            <person name="Sun Q."/>
            <person name="Liu Z."/>
            <person name="Lyons E."/>
            <person name="Wicker T."/>
            <person name="Salzberg S.L."/>
            <person name="Devos K.M."/>
            <person name="Dvorak J."/>
        </authorList>
    </citation>
    <scope>NUCLEOTIDE SEQUENCE [LARGE SCALE GENOMIC DNA]</scope>
    <source>
        <strain evidence="3">cv. AL8/78</strain>
    </source>
</reference>
<proteinExistence type="predicted"/>
<dbReference type="PROSITE" id="PS50053">
    <property type="entry name" value="UBIQUITIN_2"/>
    <property type="match status" value="1"/>
</dbReference>
<dbReference type="FunFam" id="3.10.20.90:FF:000205">
    <property type="entry name" value="2'-5'-oligoadenylate synthase-like protein 2"/>
    <property type="match status" value="1"/>
</dbReference>
<dbReference type="Proteomes" id="UP000015105">
    <property type="component" value="Chromosome 4D"/>
</dbReference>
<dbReference type="PANTHER" id="PTHR10666">
    <property type="entry name" value="UBIQUITIN"/>
    <property type="match status" value="1"/>
</dbReference>
<reference evidence="4" key="2">
    <citation type="journal article" date="2017" name="Nat. Plants">
        <title>The Aegilops tauschii genome reveals multiple impacts of transposons.</title>
        <authorList>
            <person name="Zhao G."/>
            <person name="Zou C."/>
            <person name="Li K."/>
            <person name="Wang K."/>
            <person name="Li T."/>
            <person name="Gao L."/>
            <person name="Zhang X."/>
            <person name="Wang H."/>
            <person name="Yang Z."/>
            <person name="Liu X."/>
            <person name="Jiang W."/>
            <person name="Mao L."/>
            <person name="Kong X."/>
            <person name="Jiao Y."/>
            <person name="Jia J."/>
        </authorList>
    </citation>
    <scope>NUCLEOTIDE SEQUENCE [LARGE SCALE GENOMIC DNA]</scope>
    <source>
        <strain evidence="4">cv. AL8/78</strain>
    </source>
</reference>
<feature type="domain" description="Ubiquitin-like" evidence="2">
    <location>
        <begin position="1"/>
        <end position="76"/>
    </location>
</feature>
<evidence type="ECO:0000256" key="1">
    <source>
        <dbReference type="ARBA" id="ARBA00022499"/>
    </source>
</evidence>
<evidence type="ECO:0000313" key="4">
    <source>
        <dbReference type="Proteomes" id="UP000015105"/>
    </source>
</evidence>
<accession>A0A453JCM1</accession>
<dbReference type="EnsemblPlants" id="AET4Gv20874100.1">
    <property type="protein sequence ID" value="AET4Gv20874100.1"/>
    <property type="gene ID" value="AET4Gv20874100"/>
</dbReference>
<reference evidence="3" key="5">
    <citation type="journal article" date="2021" name="G3 (Bethesda)">
        <title>Aegilops tauschii genome assembly Aet v5.0 features greater sequence contiguity and improved annotation.</title>
        <authorList>
            <person name="Wang L."/>
            <person name="Zhu T."/>
            <person name="Rodriguez J.C."/>
            <person name="Deal K.R."/>
            <person name="Dubcovsky J."/>
            <person name="McGuire P.E."/>
            <person name="Lux T."/>
            <person name="Spannagl M."/>
            <person name="Mayer K.F.X."/>
            <person name="Baldrich P."/>
            <person name="Meyers B.C."/>
            <person name="Huo N."/>
            <person name="Gu Y.Q."/>
            <person name="Zhou H."/>
            <person name="Devos K.M."/>
            <person name="Bennetzen J.L."/>
            <person name="Unver T."/>
            <person name="Budak H."/>
            <person name="Gulick P.J."/>
            <person name="Galiba G."/>
            <person name="Kalapos B."/>
            <person name="Nelson D.R."/>
            <person name="Li P."/>
            <person name="You F.M."/>
            <person name="Luo M.C."/>
            <person name="Dvorak J."/>
        </authorList>
    </citation>
    <scope>NUCLEOTIDE SEQUENCE [LARGE SCALE GENOMIC DNA]</scope>
    <source>
        <strain evidence="3">cv. AL8/78</strain>
    </source>
</reference>